<dbReference type="AlphaFoldDB" id="A0A975TSN4"/>
<evidence type="ECO:0000313" key="3">
    <source>
        <dbReference type="EMBL" id="QXL86146.1"/>
    </source>
</evidence>
<dbReference type="Proteomes" id="UP000693972">
    <property type="component" value="Unassembled WGS sequence"/>
</dbReference>
<dbReference type="InterPro" id="IPR053762">
    <property type="entry name" value="Toxin-Sub_Inhibitor_sf"/>
</dbReference>
<dbReference type="Pfam" id="PF22211">
    <property type="entry name" value="Tsi3"/>
    <property type="match status" value="1"/>
</dbReference>
<protein>
    <submittedName>
        <fullName evidence="3">Tsi3 family protein</fullName>
    </submittedName>
</protein>
<accession>A0A975TSN4</accession>
<reference evidence="3 4" key="1">
    <citation type="submission" date="2021-07" db="EMBL/GenBank/DDBJ databases">
        <title>Karlodiniumbacter phycospheric gen. nov., sp. nov., a phycosphere bacterium isolated from karlodinium veneficum.</title>
        <authorList>
            <person name="Peng Y."/>
            <person name="Jiang L."/>
            <person name="Lee J."/>
        </authorList>
    </citation>
    <scope>NUCLEOTIDE SEQUENCE</scope>
    <source>
        <strain evidence="3 4">N5</strain>
    </source>
</reference>
<keyword evidence="4" id="KW-1185">Reference proteome</keyword>
<feature type="chain" id="PRO_5038090455" evidence="1">
    <location>
        <begin position="25"/>
        <end position="145"/>
    </location>
</feature>
<dbReference type="EMBL" id="CP078073">
    <property type="protein sequence ID" value="QXL86146.1"/>
    <property type="molecule type" value="Genomic_DNA"/>
</dbReference>
<dbReference type="NCBIfam" id="NF038331">
    <property type="entry name" value="Tsi3_fam"/>
    <property type="match status" value="1"/>
</dbReference>
<feature type="domain" description="Type six secretion immunity 3" evidence="2">
    <location>
        <begin position="38"/>
        <end position="141"/>
    </location>
</feature>
<proteinExistence type="predicted"/>
<dbReference type="RefSeq" id="WP_257893107.1">
    <property type="nucleotide sequence ID" value="NZ_JAIMBW010000001.1"/>
</dbReference>
<sequence>MSRTTLTRRAVMIGAISMACPARAETWVAFQDHLVALVPPGFHAEMRDDALHVTQTEAVRNPLTMTLRVTADFRLHRQWFPNRRGDIRYTIQNLGGSGSGGPVHELRAMRNAQAPLALIAQRQAESRPDFEIALDLLSSVRRPPG</sequence>
<dbReference type="EMBL" id="JAIMBW010000001">
    <property type="protein sequence ID" value="MBY4893421.1"/>
    <property type="molecule type" value="Genomic_DNA"/>
</dbReference>
<organism evidence="3">
    <name type="scientific">Gymnodinialimonas phycosphaerae</name>
    <dbReference type="NCBI Taxonomy" id="2841589"/>
    <lineage>
        <taxon>Bacteria</taxon>
        <taxon>Pseudomonadati</taxon>
        <taxon>Pseudomonadota</taxon>
        <taxon>Alphaproteobacteria</taxon>
        <taxon>Rhodobacterales</taxon>
        <taxon>Paracoccaceae</taxon>
        <taxon>Gymnodinialimonas</taxon>
    </lineage>
</organism>
<gene>
    <name evidence="3" type="ORF">KUL25_11660</name>
</gene>
<keyword evidence="1" id="KW-0732">Signal</keyword>
<feature type="signal peptide" evidence="1">
    <location>
        <begin position="1"/>
        <end position="24"/>
    </location>
</feature>
<dbReference type="InterPro" id="IPR054004">
    <property type="entry name" value="Tsi3"/>
</dbReference>
<evidence type="ECO:0000313" key="4">
    <source>
        <dbReference type="Proteomes" id="UP000693972"/>
    </source>
</evidence>
<name>A0A975TSN4_9RHOB</name>
<evidence type="ECO:0000259" key="2">
    <source>
        <dbReference type="Pfam" id="PF22211"/>
    </source>
</evidence>
<evidence type="ECO:0000256" key="1">
    <source>
        <dbReference type="SAM" id="SignalP"/>
    </source>
</evidence>
<dbReference type="Gene3D" id="2.60.120.1690">
    <property type="match status" value="1"/>
</dbReference>
<dbReference type="PROSITE" id="PS51257">
    <property type="entry name" value="PROKAR_LIPOPROTEIN"/>
    <property type="match status" value="1"/>
</dbReference>